<dbReference type="EMBL" id="JBHSPC010000021">
    <property type="protein sequence ID" value="MFC5670222.1"/>
    <property type="molecule type" value="Genomic_DNA"/>
</dbReference>
<comment type="caution">
    <text evidence="5">The sequence shown here is derived from an EMBL/GenBank/DDBJ whole genome shotgun (WGS) entry which is preliminary data.</text>
</comment>
<evidence type="ECO:0000256" key="2">
    <source>
        <dbReference type="ARBA" id="ARBA00022741"/>
    </source>
</evidence>
<feature type="domain" description="ABC transporter" evidence="4">
    <location>
        <begin position="7"/>
        <end position="233"/>
    </location>
</feature>
<dbReference type="InterPro" id="IPR003439">
    <property type="entry name" value="ABC_transporter-like_ATP-bd"/>
</dbReference>
<keyword evidence="3 5" id="KW-0067">ATP-binding</keyword>
<dbReference type="CDD" id="cd03230">
    <property type="entry name" value="ABC_DR_subfamily_A"/>
    <property type="match status" value="1"/>
</dbReference>
<dbReference type="PANTHER" id="PTHR42939">
    <property type="entry name" value="ABC TRANSPORTER ATP-BINDING PROTEIN ALBC-RELATED"/>
    <property type="match status" value="1"/>
</dbReference>
<reference evidence="6" key="1">
    <citation type="journal article" date="2019" name="Int. J. Syst. Evol. Microbiol.">
        <title>The Global Catalogue of Microorganisms (GCM) 10K type strain sequencing project: providing services to taxonomists for standard genome sequencing and annotation.</title>
        <authorList>
            <consortium name="The Broad Institute Genomics Platform"/>
            <consortium name="The Broad Institute Genome Sequencing Center for Infectious Disease"/>
            <person name="Wu L."/>
            <person name="Ma J."/>
        </authorList>
    </citation>
    <scope>NUCLEOTIDE SEQUENCE [LARGE SCALE GENOMIC DNA]</scope>
    <source>
        <strain evidence="6">JCM 13852</strain>
    </source>
</reference>
<accession>A0ABW0XI35</accession>
<organism evidence="5 6">
    <name type="scientific">Streptomyces incanus</name>
    <dbReference type="NCBI Taxonomy" id="887453"/>
    <lineage>
        <taxon>Bacteria</taxon>
        <taxon>Bacillati</taxon>
        <taxon>Actinomycetota</taxon>
        <taxon>Actinomycetes</taxon>
        <taxon>Kitasatosporales</taxon>
        <taxon>Streptomycetaceae</taxon>
        <taxon>Streptomyces</taxon>
    </lineage>
</organism>
<evidence type="ECO:0000256" key="3">
    <source>
        <dbReference type="ARBA" id="ARBA00022840"/>
    </source>
</evidence>
<dbReference type="Pfam" id="PF00005">
    <property type="entry name" value="ABC_tran"/>
    <property type="match status" value="1"/>
</dbReference>
<evidence type="ECO:0000313" key="5">
    <source>
        <dbReference type="EMBL" id="MFC5670222.1"/>
    </source>
</evidence>
<evidence type="ECO:0000256" key="1">
    <source>
        <dbReference type="ARBA" id="ARBA00022448"/>
    </source>
</evidence>
<dbReference type="SUPFAM" id="SSF52540">
    <property type="entry name" value="P-loop containing nucleoside triphosphate hydrolases"/>
    <property type="match status" value="1"/>
</dbReference>
<dbReference type="PANTHER" id="PTHR42939:SF1">
    <property type="entry name" value="ABC TRANSPORTER ATP-BINDING PROTEIN ALBC-RELATED"/>
    <property type="match status" value="1"/>
</dbReference>
<evidence type="ECO:0000313" key="6">
    <source>
        <dbReference type="Proteomes" id="UP001596183"/>
    </source>
</evidence>
<sequence length="303" mass="32575">MSTDMVVSTRGLTKQYGKLLALNGCDLDLPAGRVVALVGPNGAGKTTLLRLIAGLLHPTSGTVSVLGRDAATHTVAALSQVGFVAQEHPLYKRFKVRELLRLGREMNPGWDQAYAERRLAGLDIGLERRAGQLSGGQQAQVALVLALAKRPRLLVLDEPLASLDPLARREFLRSLMTAVADDAITVLFSSHVVSELERVCDYLVLIDEGRIRLADDLDTLLAGHRLLVGPRNGHSDDALRSADGVLTVVHGQRHINVVARTGAGPAAPGWQAHPLGLEDLVHAYLEQSHQARTHRAASEVSGR</sequence>
<evidence type="ECO:0000259" key="4">
    <source>
        <dbReference type="PROSITE" id="PS50893"/>
    </source>
</evidence>
<proteinExistence type="predicted"/>
<keyword evidence="2" id="KW-0547">Nucleotide-binding</keyword>
<name>A0ABW0XI35_9ACTN</name>
<dbReference type="SMART" id="SM00382">
    <property type="entry name" value="AAA"/>
    <property type="match status" value="1"/>
</dbReference>
<dbReference type="InterPro" id="IPR051782">
    <property type="entry name" value="ABC_Transporter_VariousFunc"/>
</dbReference>
<dbReference type="InterPro" id="IPR027417">
    <property type="entry name" value="P-loop_NTPase"/>
</dbReference>
<dbReference type="GO" id="GO:0005524">
    <property type="term" value="F:ATP binding"/>
    <property type="evidence" value="ECO:0007669"/>
    <property type="project" value="UniProtKB-KW"/>
</dbReference>
<dbReference type="InterPro" id="IPR003593">
    <property type="entry name" value="AAA+_ATPase"/>
</dbReference>
<keyword evidence="6" id="KW-1185">Reference proteome</keyword>
<dbReference type="RefSeq" id="WP_381208092.1">
    <property type="nucleotide sequence ID" value="NZ_JBHSPC010000021.1"/>
</dbReference>
<gene>
    <name evidence="5" type="ORF">ACFP2V_08885</name>
</gene>
<dbReference type="Proteomes" id="UP001596183">
    <property type="component" value="Unassembled WGS sequence"/>
</dbReference>
<keyword evidence="1" id="KW-0813">Transport</keyword>
<dbReference type="Gene3D" id="3.40.50.300">
    <property type="entry name" value="P-loop containing nucleotide triphosphate hydrolases"/>
    <property type="match status" value="1"/>
</dbReference>
<dbReference type="PROSITE" id="PS50893">
    <property type="entry name" value="ABC_TRANSPORTER_2"/>
    <property type="match status" value="1"/>
</dbReference>
<protein>
    <submittedName>
        <fullName evidence="5">ABC transporter ATP-binding protein</fullName>
    </submittedName>
</protein>